<evidence type="ECO:0000256" key="3">
    <source>
        <dbReference type="ARBA" id="ARBA00023172"/>
    </source>
</evidence>
<name>A0A0D0FQE0_9SPHI</name>
<keyword evidence="2" id="KW-0238">DNA-binding</keyword>
<proteinExistence type="inferred from homology"/>
<evidence type="ECO:0000313" key="6">
    <source>
        <dbReference type="Proteomes" id="UP000032049"/>
    </source>
</evidence>
<dbReference type="InterPro" id="IPR013762">
    <property type="entry name" value="Integrase-like_cat_sf"/>
</dbReference>
<dbReference type="STRING" id="1503925.TH53_24960"/>
<dbReference type="Proteomes" id="UP000032049">
    <property type="component" value="Unassembled WGS sequence"/>
</dbReference>
<dbReference type="PROSITE" id="PS51898">
    <property type="entry name" value="TYR_RECOMBINASE"/>
    <property type="match status" value="1"/>
</dbReference>
<dbReference type="OrthoDB" id="892893at2"/>
<dbReference type="CDD" id="cd01185">
    <property type="entry name" value="INTN1_C_like"/>
    <property type="match status" value="1"/>
</dbReference>
<evidence type="ECO:0000256" key="2">
    <source>
        <dbReference type="ARBA" id="ARBA00023125"/>
    </source>
</evidence>
<dbReference type="Gene3D" id="1.10.150.130">
    <property type="match status" value="1"/>
</dbReference>
<protein>
    <submittedName>
        <fullName evidence="5">Contig147, whole genome shotgun sequence</fullName>
    </submittedName>
</protein>
<dbReference type="Pfam" id="PF00589">
    <property type="entry name" value="Phage_integrase"/>
    <property type="match status" value="1"/>
</dbReference>
<organism evidence="5 6">
    <name type="scientific">Pedobacter lusitanus</name>
    <dbReference type="NCBI Taxonomy" id="1503925"/>
    <lineage>
        <taxon>Bacteria</taxon>
        <taxon>Pseudomonadati</taxon>
        <taxon>Bacteroidota</taxon>
        <taxon>Sphingobacteriia</taxon>
        <taxon>Sphingobacteriales</taxon>
        <taxon>Sphingobacteriaceae</taxon>
        <taxon>Pedobacter</taxon>
    </lineage>
</organism>
<dbReference type="InterPro" id="IPR002104">
    <property type="entry name" value="Integrase_catalytic"/>
</dbReference>
<evidence type="ECO:0000313" key="5">
    <source>
        <dbReference type="EMBL" id="KIO74684.1"/>
    </source>
</evidence>
<keyword evidence="3" id="KW-0233">DNA recombination</keyword>
<sequence>MSKVTIRRKAISKARHTIYLDHYPPIYNPYTGKLQRTEYLKLYTFDKPSNSAERLHNKETSNLVEFIRASRQIDIQNRRFGFLSDTIRDSSFIEHFRTFTIKKQKSDSDNHAMALRYFIAFAGEDIKLSDLNDFLCEDYKNFLLSGPGISRREKAISKNTAVNYFAKFRSVLKEVFKRGLIDVDLYKIVLPIKPKETHRDRLEIEEFQRLASAPSSSDLMKRAALFSGLTGLRFSDVQALTYSNVKGVPGRYYLQYIQDKTENAEVLPISDQAVQLIGKRGEPRELVFGNLKYSTLKPFFVSWLSRADVYKNITFHSFRHTYATLQLEYGTDIFTLSKLLGHKSLKSTQVYAKIIDRKKTEAAGRIVLDLECLS</sequence>
<dbReference type="Gene3D" id="1.10.443.10">
    <property type="entry name" value="Intergrase catalytic core"/>
    <property type="match status" value="1"/>
</dbReference>
<dbReference type="PANTHER" id="PTHR30349">
    <property type="entry name" value="PHAGE INTEGRASE-RELATED"/>
    <property type="match status" value="1"/>
</dbReference>
<feature type="domain" description="Tyr recombinase" evidence="4">
    <location>
        <begin position="197"/>
        <end position="364"/>
    </location>
</feature>
<dbReference type="GO" id="GO:0006310">
    <property type="term" value="P:DNA recombination"/>
    <property type="evidence" value="ECO:0007669"/>
    <property type="project" value="UniProtKB-KW"/>
</dbReference>
<keyword evidence="6" id="KW-1185">Reference proteome</keyword>
<gene>
    <name evidence="5" type="ORF">TH53_24960</name>
</gene>
<comment type="caution">
    <text evidence="5">The sequence shown here is derived from an EMBL/GenBank/DDBJ whole genome shotgun (WGS) entry which is preliminary data.</text>
</comment>
<reference evidence="5 6" key="1">
    <citation type="submission" date="2015-01" db="EMBL/GenBank/DDBJ databases">
        <title>Draft genome sequence of Pedobacter sp. NL19 isolated from sludge of an effluent treatment pond in an abandoned uranium mine.</title>
        <authorList>
            <person name="Santos T."/>
            <person name="Caetano T."/>
            <person name="Covas C."/>
            <person name="Cruz A."/>
            <person name="Mendo S."/>
        </authorList>
    </citation>
    <scope>NUCLEOTIDE SEQUENCE [LARGE SCALE GENOMIC DNA]</scope>
    <source>
        <strain evidence="5 6">NL19</strain>
    </source>
</reference>
<dbReference type="AlphaFoldDB" id="A0A0D0FQE0"/>
<dbReference type="GO" id="GO:0015074">
    <property type="term" value="P:DNA integration"/>
    <property type="evidence" value="ECO:0007669"/>
    <property type="project" value="InterPro"/>
</dbReference>
<dbReference type="EMBL" id="JXRA01000147">
    <property type="protein sequence ID" value="KIO74684.1"/>
    <property type="molecule type" value="Genomic_DNA"/>
</dbReference>
<dbReference type="SUPFAM" id="SSF56349">
    <property type="entry name" value="DNA breaking-rejoining enzymes"/>
    <property type="match status" value="1"/>
</dbReference>
<evidence type="ECO:0000256" key="1">
    <source>
        <dbReference type="ARBA" id="ARBA00008857"/>
    </source>
</evidence>
<dbReference type="RefSeq" id="WP_041886941.1">
    <property type="nucleotide sequence ID" value="NZ_CP157278.1"/>
</dbReference>
<dbReference type="GO" id="GO:0003677">
    <property type="term" value="F:DNA binding"/>
    <property type="evidence" value="ECO:0007669"/>
    <property type="project" value="UniProtKB-KW"/>
</dbReference>
<dbReference type="PANTHER" id="PTHR30349:SF64">
    <property type="entry name" value="PROPHAGE INTEGRASE INTD-RELATED"/>
    <property type="match status" value="1"/>
</dbReference>
<dbReference type="InterPro" id="IPR010998">
    <property type="entry name" value="Integrase_recombinase_N"/>
</dbReference>
<dbReference type="InterPro" id="IPR011010">
    <property type="entry name" value="DNA_brk_join_enz"/>
</dbReference>
<dbReference type="Pfam" id="PF13102">
    <property type="entry name" value="Phage_int_SAM_5"/>
    <property type="match status" value="1"/>
</dbReference>
<dbReference type="InterPro" id="IPR025269">
    <property type="entry name" value="SAM-like_dom"/>
</dbReference>
<evidence type="ECO:0000259" key="4">
    <source>
        <dbReference type="PROSITE" id="PS51898"/>
    </source>
</evidence>
<dbReference type="InterPro" id="IPR050090">
    <property type="entry name" value="Tyrosine_recombinase_XerCD"/>
</dbReference>
<accession>A0A0D0FQE0</accession>
<comment type="similarity">
    <text evidence="1">Belongs to the 'phage' integrase family.</text>
</comment>